<evidence type="ECO:0000256" key="6">
    <source>
        <dbReference type="ARBA" id="ARBA00022490"/>
    </source>
</evidence>
<dbReference type="CDD" id="cd03443">
    <property type="entry name" value="PaaI_thioesterase"/>
    <property type="match status" value="1"/>
</dbReference>
<dbReference type="GO" id="GO:0006629">
    <property type="term" value="P:lipid metabolic process"/>
    <property type="evidence" value="ECO:0007669"/>
    <property type="project" value="UniProtKB-KW"/>
</dbReference>
<keyword evidence="6" id="KW-0963">Cytoplasm</keyword>
<dbReference type="GO" id="GO:0005819">
    <property type="term" value="C:spindle"/>
    <property type="evidence" value="ECO:0007669"/>
    <property type="project" value="UniProtKB-SubCell"/>
</dbReference>
<gene>
    <name evidence="20" type="ORF">TCM_028791</name>
</gene>
<evidence type="ECO:0000256" key="13">
    <source>
        <dbReference type="ARBA" id="ARBA00052976"/>
    </source>
</evidence>
<dbReference type="eggNOG" id="KOG3328">
    <property type="taxonomic scope" value="Eukaryota"/>
</dbReference>
<dbReference type="HOGENOM" id="CLU_095487_1_0_1"/>
<dbReference type="GO" id="GO:0005634">
    <property type="term" value="C:nucleus"/>
    <property type="evidence" value="ECO:0007669"/>
    <property type="project" value="UniProtKB-SubCell"/>
</dbReference>
<keyword evidence="7" id="KW-0378">Hydrolase</keyword>
<feature type="domain" description="Thioesterase" evidence="19">
    <location>
        <begin position="116"/>
        <end position="185"/>
    </location>
</feature>
<comment type="catalytic activity">
    <reaction evidence="13">
        <text>a fatty acyl-CoA + H2O = a fatty acid + CoA + H(+)</text>
        <dbReference type="Rhea" id="RHEA:16781"/>
        <dbReference type="ChEBI" id="CHEBI:15377"/>
        <dbReference type="ChEBI" id="CHEBI:15378"/>
        <dbReference type="ChEBI" id="CHEBI:28868"/>
        <dbReference type="ChEBI" id="CHEBI:57287"/>
        <dbReference type="ChEBI" id="CHEBI:77636"/>
    </reaction>
    <physiologicalReaction direction="left-to-right" evidence="13">
        <dbReference type="Rhea" id="RHEA:16782"/>
    </physiologicalReaction>
</comment>
<evidence type="ECO:0000256" key="9">
    <source>
        <dbReference type="ARBA" id="ARBA00023098"/>
    </source>
</evidence>
<dbReference type="EMBL" id="CM001884">
    <property type="protein sequence ID" value="EOY26832.1"/>
    <property type="molecule type" value="Genomic_DNA"/>
</dbReference>
<comment type="function">
    <text evidence="14">Catalyzes the hydrolysis of acyl-CoAs into free fatty acids and coenzyme A (CoASH), regulating their respective intracellular levels. Has acyl-CoA thioesterase activity towards medium (C12) and long-chain (C18) fatty acyl-CoA substrates. Can also hydrolyze 3-hydroxyphenylacetyl-CoA and 3,4-dihydroxyphenylacetyl-CoA (in vitro). May play a role in controlling adaptive thermogenesis.</text>
</comment>
<comment type="subcellular location">
    <subcellularLocation>
        <location evidence="3">Cytoplasm</location>
        <location evidence="3">Cytoskeleton</location>
        <location evidence="3">Spindle</location>
    </subcellularLocation>
    <subcellularLocation>
        <location evidence="4">Cytoplasm</location>
        <location evidence="4">Cytosol</location>
    </subcellularLocation>
    <subcellularLocation>
        <location evidence="2">Mitochondrion</location>
    </subcellularLocation>
    <subcellularLocation>
        <location evidence="1">Nucleus</location>
    </subcellularLocation>
</comment>
<evidence type="ECO:0000256" key="3">
    <source>
        <dbReference type="ARBA" id="ARBA00004186"/>
    </source>
</evidence>
<dbReference type="AlphaFoldDB" id="A0A061GCF7"/>
<evidence type="ECO:0000256" key="16">
    <source>
        <dbReference type="ARBA" id="ARBA00067273"/>
    </source>
</evidence>
<dbReference type="Gramene" id="EOY26832">
    <property type="protein sequence ID" value="EOY26832"/>
    <property type="gene ID" value="TCM_028791"/>
</dbReference>
<keyword evidence="8" id="KW-0007">Acetylation</keyword>
<sequence>MICNPSYFDYLITIAHRGSAKADTRALRGFDQHSGRRMFVEASWRLSLAQWGKIEDGSRQKSLKWLVDLSKGTISHELEALTLEGLQILQGQKGFIRCNFVVPSRASDADGNWRVGAMATLIDDVGAAAIYSIADHVKASLDFNISFYSTAKIQEEVEIEAKVTGDKEKLAHVVVEVRRKENRELIALGKQWMASSKNTAKAAQGSKL</sequence>
<evidence type="ECO:0000256" key="14">
    <source>
        <dbReference type="ARBA" id="ARBA00058205"/>
    </source>
</evidence>
<evidence type="ECO:0000256" key="1">
    <source>
        <dbReference type="ARBA" id="ARBA00004123"/>
    </source>
</evidence>
<evidence type="ECO:0000259" key="19">
    <source>
        <dbReference type="Pfam" id="PF03061"/>
    </source>
</evidence>
<dbReference type="GO" id="GO:0005829">
    <property type="term" value="C:cytosol"/>
    <property type="evidence" value="ECO:0007669"/>
    <property type="project" value="UniProtKB-SubCell"/>
</dbReference>
<dbReference type="OMA" id="ERSHAHF"/>
<evidence type="ECO:0000256" key="7">
    <source>
        <dbReference type="ARBA" id="ARBA00022801"/>
    </source>
</evidence>
<evidence type="ECO:0000256" key="8">
    <source>
        <dbReference type="ARBA" id="ARBA00022990"/>
    </source>
</evidence>
<dbReference type="GO" id="GO:0047617">
    <property type="term" value="F:fatty acyl-CoA hydrolase activity"/>
    <property type="evidence" value="ECO:0000318"/>
    <property type="project" value="GO_Central"/>
</dbReference>
<evidence type="ECO:0000256" key="12">
    <source>
        <dbReference type="ARBA" id="ARBA00023242"/>
    </source>
</evidence>
<proteinExistence type="inferred from homology"/>
<keyword evidence="21" id="KW-1185">Reference proteome</keyword>
<dbReference type="InParanoid" id="A0A061GCF7"/>
<keyword evidence="9" id="KW-0443">Lipid metabolism</keyword>
<dbReference type="InterPro" id="IPR039298">
    <property type="entry name" value="ACOT13"/>
</dbReference>
<comment type="similarity">
    <text evidence="5">Belongs to the thioesterase PaaI family.</text>
</comment>
<keyword evidence="10" id="KW-0496">Mitochondrion</keyword>
<dbReference type="PANTHER" id="PTHR21660">
    <property type="entry name" value="THIOESTERASE SUPERFAMILY MEMBER-RELATED"/>
    <property type="match status" value="1"/>
</dbReference>
<evidence type="ECO:0000256" key="18">
    <source>
        <dbReference type="ARBA" id="ARBA00083956"/>
    </source>
</evidence>
<comment type="subunit">
    <text evidence="15">Homotetramer. Interacts with PCTP.</text>
</comment>
<dbReference type="STRING" id="3641.A0A061GCF7"/>
<evidence type="ECO:0000256" key="2">
    <source>
        <dbReference type="ARBA" id="ARBA00004173"/>
    </source>
</evidence>
<evidence type="ECO:0000313" key="21">
    <source>
        <dbReference type="Proteomes" id="UP000026915"/>
    </source>
</evidence>
<dbReference type="FunCoup" id="A0A061GCF7">
    <property type="interactions" value="1"/>
</dbReference>
<organism evidence="20 21">
    <name type="scientific">Theobroma cacao</name>
    <name type="common">Cacao</name>
    <name type="synonym">Cocoa</name>
    <dbReference type="NCBI Taxonomy" id="3641"/>
    <lineage>
        <taxon>Eukaryota</taxon>
        <taxon>Viridiplantae</taxon>
        <taxon>Streptophyta</taxon>
        <taxon>Embryophyta</taxon>
        <taxon>Tracheophyta</taxon>
        <taxon>Spermatophyta</taxon>
        <taxon>Magnoliopsida</taxon>
        <taxon>eudicotyledons</taxon>
        <taxon>Gunneridae</taxon>
        <taxon>Pentapetalae</taxon>
        <taxon>rosids</taxon>
        <taxon>malvids</taxon>
        <taxon>Malvales</taxon>
        <taxon>Malvaceae</taxon>
        <taxon>Byttnerioideae</taxon>
        <taxon>Theobroma</taxon>
    </lineage>
</organism>
<keyword evidence="11" id="KW-0206">Cytoskeleton</keyword>
<evidence type="ECO:0000256" key="15">
    <source>
        <dbReference type="ARBA" id="ARBA00064709"/>
    </source>
</evidence>
<dbReference type="Pfam" id="PF03061">
    <property type="entry name" value="4HBT"/>
    <property type="match status" value="1"/>
</dbReference>
<dbReference type="SUPFAM" id="SSF54637">
    <property type="entry name" value="Thioesterase/thiol ester dehydrase-isomerase"/>
    <property type="match status" value="1"/>
</dbReference>
<dbReference type="InterPro" id="IPR029069">
    <property type="entry name" value="HotDog_dom_sf"/>
</dbReference>
<protein>
    <recommendedName>
        <fullName evidence="16">Acyl-coenzyme A thioesterase 13</fullName>
    </recommendedName>
    <alternativeName>
        <fullName evidence="17">Hotdog-fold thioesterase superfamily member 2</fullName>
    </alternativeName>
    <alternativeName>
        <fullName evidence="18">Thioesterase superfamily member 2</fullName>
    </alternativeName>
</protein>
<evidence type="ECO:0000256" key="10">
    <source>
        <dbReference type="ARBA" id="ARBA00023128"/>
    </source>
</evidence>
<evidence type="ECO:0000256" key="17">
    <source>
        <dbReference type="ARBA" id="ARBA00081533"/>
    </source>
</evidence>
<dbReference type="GO" id="GO:0005739">
    <property type="term" value="C:mitochondrion"/>
    <property type="evidence" value="ECO:0007669"/>
    <property type="project" value="UniProtKB-SubCell"/>
</dbReference>
<evidence type="ECO:0000256" key="4">
    <source>
        <dbReference type="ARBA" id="ARBA00004514"/>
    </source>
</evidence>
<dbReference type="Proteomes" id="UP000026915">
    <property type="component" value="Chromosome 6"/>
</dbReference>
<evidence type="ECO:0000256" key="11">
    <source>
        <dbReference type="ARBA" id="ARBA00023212"/>
    </source>
</evidence>
<dbReference type="InterPro" id="IPR006683">
    <property type="entry name" value="Thioestr_dom"/>
</dbReference>
<evidence type="ECO:0000256" key="5">
    <source>
        <dbReference type="ARBA" id="ARBA00008324"/>
    </source>
</evidence>
<keyword evidence="12" id="KW-0539">Nucleus</keyword>
<name>A0A061GCF7_THECC</name>
<dbReference type="PANTHER" id="PTHR21660:SF1">
    <property type="entry name" value="ACYL-COENZYME A THIOESTERASE 13"/>
    <property type="match status" value="1"/>
</dbReference>
<dbReference type="Gene3D" id="3.10.129.10">
    <property type="entry name" value="Hotdog Thioesterase"/>
    <property type="match status" value="1"/>
</dbReference>
<evidence type="ECO:0000313" key="20">
    <source>
        <dbReference type="EMBL" id="EOY26832.1"/>
    </source>
</evidence>
<dbReference type="FunFam" id="3.10.129.10:FF:000021">
    <property type="entry name" value="Acyl-coenzyme A thioesterase 13"/>
    <property type="match status" value="1"/>
</dbReference>
<accession>A0A061GCF7</accession>
<reference evidence="20 21" key="1">
    <citation type="journal article" date="2013" name="Genome Biol.">
        <title>The genome sequence of the most widely cultivated cacao type and its use to identify candidate genes regulating pod color.</title>
        <authorList>
            <person name="Motamayor J.C."/>
            <person name="Mockaitis K."/>
            <person name="Schmutz J."/>
            <person name="Haiminen N."/>
            <person name="Iii D.L."/>
            <person name="Cornejo O."/>
            <person name="Findley S.D."/>
            <person name="Zheng P."/>
            <person name="Utro F."/>
            <person name="Royaert S."/>
            <person name="Saski C."/>
            <person name="Jenkins J."/>
            <person name="Podicheti R."/>
            <person name="Zhao M."/>
            <person name="Scheffler B.E."/>
            <person name="Stack J.C."/>
            <person name="Feltus F.A."/>
            <person name="Mustiga G.M."/>
            <person name="Amores F."/>
            <person name="Phillips W."/>
            <person name="Marelli J.P."/>
            <person name="May G.D."/>
            <person name="Shapiro H."/>
            <person name="Ma J."/>
            <person name="Bustamante C.D."/>
            <person name="Schnell R.J."/>
            <person name="Main D."/>
            <person name="Gilbert D."/>
            <person name="Parida L."/>
            <person name="Kuhn D.N."/>
        </authorList>
    </citation>
    <scope>NUCLEOTIDE SEQUENCE [LARGE SCALE GENOMIC DNA]</scope>
    <source>
        <strain evidence="21">cv. Matina 1-6</strain>
    </source>
</reference>